<sequence>MQIQDLPLLLRLPPPARDWTAFGNTSKLVDLLFQFWNNLASSSIPSILAMVKDFLEGVSLSDTSSTRLPLSLRERLTGVDGVPDGVSLLFLSPRDNLLDLGDCEMLGVISFNLTTNLLVREGVEVAASAIESVYLLVLLGVVQMVEVPVPLPTTPLALLLVVTVVPSLPPPSSSFLAFSLCRVEVSLALQLRFLVTTMPGFTTVVWWRASTLHKSWLGGTGLDVGLEEFPVILCCHFVDGTVTVSTDTLFQHLSRALN</sequence>
<dbReference type="EMBL" id="VSRR010000129">
    <property type="protein sequence ID" value="MPC10774.1"/>
    <property type="molecule type" value="Genomic_DNA"/>
</dbReference>
<dbReference type="AlphaFoldDB" id="A0A5B7CQ37"/>
<reference evidence="1 2" key="1">
    <citation type="submission" date="2019-05" db="EMBL/GenBank/DDBJ databases">
        <title>Another draft genome of Portunus trituberculatus and its Hox gene families provides insights of decapod evolution.</title>
        <authorList>
            <person name="Jeong J.-H."/>
            <person name="Song I."/>
            <person name="Kim S."/>
            <person name="Choi T."/>
            <person name="Kim D."/>
            <person name="Ryu S."/>
            <person name="Kim W."/>
        </authorList>
    </citation>
    <scope>NUCLEOTIDE SEQUENCE [LARGE SCALE GENOMIC DNA]</scope>
    <source>
        <tissue evidence="1">Muscle</tissue>
    </source>
</reference>
<gene>
    <name evidence="1" type="ORF">E2C01_003415</name>
</gene>
<proteinExistence type="predicted"/>
<evidence type="ECO:0000313" key="2">
    <source>
        <dbReference type="Proteomes" id="UP000324222"/>
    </source>
</evidence>
<accession>A0A5B7CQ37</accession>
<name>A0A5B7CQ37_PORTR</name>
<comment type="caution">
    <text evidence="1">The sequence shown here is derived from an EMBL/GenBank/DDBJ whole genome shotgun (WGS) entry which is preliminary data.</text>
</comment>
<keyword evidence="2" id="KW-1185">Reference proteome</keyword>
<dbReference type="Proteomes" id="UP000324222">
    <property type="component" value="Unassembled WGS sequence"/>
</dbReference>
<evidence type="ECO:0000313" key="1">
    <source>
        <dbReference type="EMBL" id="MPC10774.1"/>
    </source>
</evidence>
<protein>
    <submittedName>
        <fullName evidence="1">Uncharacterized protein</fullName>
    </submittedName>
</protein>
<organism evidence="1 2">
    <name type="scientific">Portunus trituberculatus</name>
    <name type="common">Swimming crab</name>
    <name type="synonym">Neptunus trituberculatus</name>
    <dbReference type="NCBI Taxonomy" id="210409"/>
    <lineage>
        <taxon>Eukaryota</taxon>
        <taxon>Metazoa</taxon>
        <taxon>Ecdysozoa</taxon>
        <taxon>Arthropoda</taxon>
        <taxon>Crustacea</taxon>
        <taxon>Multicrustacea</taxon>
        <taxon>Malacostraca</taxon>
        <taxon>Eumalacostraca</taxon>
        <taxon>Eucarida</taxon>
        <taxon>Decapoda</taxon>
        <taxon>Pleocyemata</taxon>
        <taxon>Brachyura</taxon>
        <taxon>Eubrachyura</taxon>
        <taxon>Portunoidea</taxon>
        <taxon>Portunidae</taxon>
        <taxon>Portuninae</taxon>
        <taxon>Portunus</taxon>
    </lineage>
</organism>